<evidence type="ECO:0000313" key="2">
    <source>
        <dbReference type="EMBL" id="GFR31494.1"/>
    </source>
</evidence>
<dbReference type="Proteomes" id="UP000887116">
    <property type="component" value="Unassembled WGS sequence"/>
</dbReference>
<comment type="caution">
    <text evidence="2">The sequence shown here is derived from an EMBL/GenBank/DDBJ whole genome shotgun (WGS) entry which is preliminary data.</text>
</comment>
<organism evidence="2 3">
    <name type="scientific">Trichonephila clavata</name>
    <name type="common">Joro spider</name>
    <name type="synonym">Nephila clavata</name>
    <dbReference type="NCBI Taxonomy" id="2740835"/>
    <lineage>
        <taxon>Eukaryota</taxon>
        <taxon>Metazoa</taxon>
        <taxon>Ecdysozoa</taxon>
        <taxon>Arthropoda</taxon>
        <taxon>Chelicerata</taxon>
        <taxon>Arachnida</taxon>
        <taxon>Araneae</taxon>
        <taxon>Araneomorphae</taxon>
        <taxon>Entelegynae</taxon>
        <taxon>Araneoidea</taxon>
        <taxon>Nephilidae</taxon>
        <taxon>Trichonephila</taxon>
    </lineage>
</organism>
<sequence>MAILNSQFISPGLEEYFVLLFDSTVVTVTLVFGMTFTSLSAFYGFICFYLQLLFNEITTRVRSLGKEFDYKLIIQHYLDLVSIMESLDDHFCYTAFVNVVFSMFGLFWINFNTMSVPKEGYLDYLCPFNGEMLYVASIGMIVFSASGANEAFSIAKQAVLSLPGKVPRHYQNLKVMLRKECKRDIALTLWKTYAIHRSLFISAIGTLVTYGILVATLGTVNSN</sequence>
<keyword evidence="1" id="KW-0812">Transmembrane</keyword>
<name>A0A8X6M4Y7_TRICU</name>
<dbReference type="OrthoDB" id="6424812at2759"/>
<feature type="transmembrane region" description="Helical" evidence="1">
    <location>
        <begin position="25"/>
        <end position="54"/>
    </location>
</feature>
<proteinExistence type="predicted"/>
<keyword evidence="3" id="KW-1185">Reference proteome</keyword>
<feature type="transmembrane region" description="Helical" evidence="1">
    <location>
        <begin position="199"/>
        <end position="220"/>
    </location>
</feature>
<keyword evidence="1" id="KW-0472">Membrane</keyword>
<feature type="transmembrane region" description="Helical" evidence="1">
    <location>
        <begin position="91"/>
        <end position="111"/>
    </location>
</feature>
<feature type="transmembrane region" description="Helical" evidence="1">
    <location>
        <begin position="131"/>
        <end position="152"/>
    </location>
</feature>
<dbReference type="EMBL" id="BMAO01029418">
    <property type="protein sequence ID" value="GFR31494.1"/>
    <property type="molecule type" value="Genomic_DNA"/>
</dbReference>
<reference evidence="2" key="1">
    <citation type="submission" date="2020-07" db="EMBL/GenBank/DDBJ databases">
        <title>Multicomponent nature underlies the extraordinary mechanical properties of spider dragline silk.</title>
        <authorList>
            <person name="Kono N."/>
            <person name="Nakamura H."/>
            <person name="Mori M."/>
            <person name="Yoshida Y."/>
            <person name="Ohtoshi R."/>
            <person name="Malay A.D."/>
            <person name="Moran D.A.P."/>
            <person name="Tomita M."/>
            <person name="Numata K."/>
            <person name="Arakawa K."/>
        </authorList>
    </citation>
    <scope>NUCLEOTIDE SEQUENCE</scope>
</reference>
<evidence type="ECO:0000256" key="1">
    <source>
        <dbReference type="SAM" id="Phobius"/>
    </source>
</evidence>
<accession>A0A8X6M4Y7</accession>
<keyword evidence="1" id="KW-1133">Transmembrane helix</keyword>
<dbReference type="AlphaFoldDB" id="A0A8X6M4Y7"/>
<gene>
    <name evidence="2" type="primary">AVEN_89400_1</name>
    <name evidence="2" type="ORF">TNCT_429971</name>
</gene>
<protein>
    <submittedName>
        <fullName evidence="2">Uncharacterized protein</fullName>
    </submittedName>
</protein>
<evidence type="ECO:0000313" key="3">
    <source>
        <dbReference type="Proteomes" id="UP000887116"/>
    </source>
</evidence>